<dbReference type="InterPro" id="IPR003340">
    <property type="entry name" value="B3_DNA-bd"/>
</dbReference>
<keyword evidence="7" id="KW-1133">Transmembrane helix</keyword>
<comment type="caution">
    <text evidence="9">The sequence shown here is derived from an EMBL/GenBank/DDBJ whole genome shotgun (WGS) entry which is preliminary data.</text>
</comment>
<feature type="domain" description="TF-B3" evidence="8">
    <location>
        <begin position="66"/>
        <end position="159"/>
    </location>
</feature>
<feature type="region of interest" description="Disordered" evidence="6">
    <location>
        <begin position="178"/>
        <end position="250"/>
    </location>
</feature>
<keyword evidence="4" id="KW-0804">Transcription</keyword>
<dbReference type="Pfam" id="PF02362">
    <property type="entry name" value="B3"/>
    <property type="match status" value="3"/>
</dbReference>
<dbReference type="SUPFAM" id="SSF101936">
    <property type="entry name" value="DNA-binding pseudobarrel domain"/>
    <property type="match status" value="3"/>
</dbReference>
<sequence>MMNGWLHGLCVCIYVLVALRLLLCITILRWSFYAKLMASSGGSRMKKPCEHCQRYLDHLDEKNQTMSCFLRRMTANPKHSMIVPNRFVKHFAGKLSGTIKLESPNGSRYDVEVTEHRNKMMFRHGWEAFVDAHHIEENDSLLFRNIETSVFEVLILDSDGCEKMFRCASIKNTPSVGERSVHSVDISSSSQHDTIESSGSERVARCVKGSSSRRGKTSKMAVTSSSSGGSGEDIPSEEESFESDDLQKPPGADYIISCRSRLSGEQKERVIALIEEIEPEIDVYVAVMLKCNVHPRAPFVVITKEYAFAHFPHGNADITLQRPGKSEKWYPKIYKRKDRSTHMLGGQWSDFVRDNHVQEGDICVFLPTNGGRRFTFTVYLLCAIATHSRRGAGFQRVGPCPGGPSANMASEIHIKEEPTDGEHVSSESNMHKISHESLESEDSGGPSQPPYFLPCKSGLSKSQKKVIVERVRAIQSEVPIYVAIMRKSSLAVPSRSMLELGSRYATAVHLPARGQTVVLQCMGKIWKTKMVFQRGHRWFLSGGWSKFVHGNGLRVGDICLFELKDKTKLTMKVHIISREEL</sequence>
<feature type="domain" description="TF-B3" evidence="8">
    <location>
        <begin position="285"/>
        <end position="382"/>
    </location>
</feature>
<dbReference type="SMART" id="SM01019">
    <property type="entry name" value="B3"/>
    <property type="match status" value="3"/>
</dbReference>
<keyword evidence="2" id="KW-0805">Transcription regulation</keyword>
<dbReference type="Gene3D" id="2.40.330.10">
    <property type="entry name" value="DNA-binding pseudobarrel domain"/>
    <property type="match status" value="3"/>
</dbReference>
<comment type="subcellular location">
    <subcellularLocation>
        <location evidence="1">Nucleus</location>
    </subcellularLocation>
</comment>
<evidence type="ECO:0000259" key="8">
    <source>
        <dbReference type="PROSITE" id="PS50863"/>
    </source>
</evidence>
<feature type="compositionally biased region" description="Acidic residues" evidence="6">
    <location>
        <begin position="234"/>
        <end position="244"/>
    </location>
</feature>
<evidence type="ECO:0000313" key="10">
    <source>
        <dbReference type="Proteomes" id="UP000823388"/>
    </source>
</evidence>
<evidence type="ECO:0000256" key="5">
    <source>
        <dbReference type="ARBA" id="ARBA00023242"/>
    </source>
</evidence>
<gene>
    <name evidence="9" type="ORF">PVAP13_9KG100200</name>
</gene>
<dbReference type="AlphaFoldDB" id="A0A8T0NF43"/>
<name>A0A8T0NF43_PANVG</name>
<dbReference type="InterPro" id="IPR015300">
    <property type="entry name" value="DNA-bd_pseudobarrel_sf"/>
</dbReference>
<evidence type="ECO:0000256" key="1">
    <source>
        <dbReference type="ARBA" id="ARBA00004123"/>
    </source>
</evidence>
<evidence type="ECO:0000256" key="4">
    <source>
        <dbReference type="ARBA" id="ARBA00023163"/>
    </source>
</evidence>
<dbReference type="GO" id="GO:0005634">
    <property type="term" value="C:nucleus"/>
    <property type="evidence" value="ECO:0007669"/>
    <property type="project" value="UniProtKB-SubCell"/>
</dbReference>
<evidence type="ECO:0000256" key="2">
    <source>
        <dbReference type="ARBA" id="ARBA00023015"/>
    </source>
</evidence>
<dbReference type="InterPro" id="IPR044837">
    <property type="entry name" value="REM16-like"/>
</dbReference>
<protein>
    <recommendedName>
        <fullName evidence="8">TF-B3 domain-containing protein</fullName>
    </recommendedName>
</protein>
<feature type="compositionally biased region" description="Low complexity" evidence="6">
    <location>
        <begin position="183"/>
        <end position="192"/>
    </location>
</feature>
<feature type="compositionally biased region" description="Basic and acidic residues" evidence="6">
    <location>
        <begin position="418"/>
        <end position="438"/>
    </location>
</feature>
<evidence type="ECO:0000256" key="7">
    <source>
        <dbReference type="SAM" id="Phobius"/>
    </source>
</evidence>
<evidence type="ECO:0000256" key="6">
    <source>
        <dbReference type="SAM" id="MobiDB-lite"/>
    </source>
</evidence>
<reference evidence="9" key="1">
    <citation type="submission" date="2020-05" db="EMBL/GenBank/DDBJ databases">
        <title>WGS assembly of Panicum virgatum.</title>
        <authorList>
            <person name="Lovell J.T."/>
            <person name="Jenkins J."/>
            <person name="Shu S."/>
            <person name="Juenger T.E."/>
            <person name="Schmutz J."/>
        </authorList>
    </citation>
    <scope>NUCLEOTIDE SEQUENCE</scope>
    <source>
        <strain evidence="9">AP13</strain>
    </source>
</reference>
<keyword evidence="3" id="KW-0238">DNA-binding</keyword>
<keyword evidence="7" id="KW-0472">Membrane</keyword>
<dbReference type="PANTHER" id="PTHR31391">
    <property type="entry name" value="B3 DOMAIN-CONTAINING PROTEIN OS11G0197600-RELATED"/>
    <property type="match status" value="1"/>
</dbReference>
<dbReference type="EMBL" id="CM029053">
    <property type="protein sequence ID" value="KAG2547425.1"/>
    <property type="molecule type" value="Genomic_DNA"/>
</dbReference>
<accession>A0A8T0NF43</accession>
<evidence type="ECO:0000256" key="3">
    <source>
        <dbReference type="ARBA" id="ARBA00023125"/>
    </source>
</evidence>
<dbReference type="GO" id="GO:0003677">
    <property type="term" value="F:DNA binding"/>
    <property type="evidence" value="ECO:0007669"/>
    <property type="project" value="UniProtKB-KW"/>
</dbReference>
<keyword evidence="7" id="KW-0812">Transmembrane</keyword>
<organism evidence="9 10">
    <name type="scientific">Panicum virgatum</name>
    <name type="common">Blackwell switchgrass</name>
    <dbReference type="NCBI Taxonomy" id="38727"/>
    <lineage>
        <taxon>Eukaryota</taxon>
        <taxon>Viridiplantae</taxon>
        <taxon>Streptophyta</taxon>
        <taxon>Embryophyta</taxon>
        <taxon>Tracheophyta</taxon>
        <taxon>Spermatophyta</taxon>
        <taxon>Magnoliopsida</taxon>
        <taxon>Liliopsida</taxon>
        <taxon>Poales</taxon>
        <taxon>Poaceae</taxon>
        <taxon>PACMAD clade</taxon>
        <taxon>Panicoideae</taxon>
        <taxon>Panicodae</taxon>
        <taxon>Paniceae</taxon>
        <taxon>Panicinae</taxon>
        <taxon>Panicum</taxon>
        <taxon>Panicum sect. Hiantes</taxon>
    </lineage>
</organism>
<keyword evidence="10" id="KW-1185">Reference proteome</keyword>
<dbReference type="Proteomes" id="UP000823388">
    <property type="component" value="Chromosome 9K"/>
</dbReference>
<dbReference type="PROSITE" id="PS50863">
    <property type="entry name" value="B3"/>
    <property type="match status" value="3"/>
</dbReference>
<proteinExistence type="predicted"/>
<feature type="region of interest" description="Disordered" evidence="6">
    <location>
        <begin position="418"/>
        <end position="447"/>
    </location>
</feature>
<evidence type="ECO:0000313" key="9">
    <source>
        <dbReference type="EMBL" id="KAG2547425.1"/>
    </source>
</evidence>
<dbReference type="OrthoDB" id="676899at2759"/>
<feature type="domain" description="TF-B3" evidence="8">
    <location>
        <begin position="483"/>
        <end position="579"/>
    </location>
</feature>
<dbReference type="CDD" id="cd10017">
    <property type="entry name" value="B3_DNA"/>
    <property type="match status" value="3"/>
</dbReference>
<feature type="transmembrane region" description="Helical" evidence="7">
    <location>
        <begin position="6"/>
        <end position="28"/>
    </location>
</feature>
<dbReference type="PANTHER" id="PTHR31391:SF23">
    <property type="entry name" value="B3 DOMAIN-CONTAINING PROTEIN OS03G0619800"/>
    <property type="match status" value="1"/>
</dbReference>
<keyword evidence="5" id="KW-0539">Nucleus</keyword>